<evidence type="ECO:0000256" key="1">
    <source>
        <dbReference type="SAM" id="SignalP"/>
    </source>
</evidence>
<proteinExistence type="predicted"/>
<keyword evidence="3" id="KW-0540">Nuclease</keyword>
<dbReference type="Proteomes" id="UP000546126">
    <property type="component" value="Unassembled WGS sequence"/>
</dbReference>
<protein>
    <submittedName>
        <fullName evidence="3">HNH endonuclease</fullName>
    </submittedName>
</protein>
<dbReference type="EMBL" id="JABWGO010000009">
    <property type="protein sequence ID" value="NUW44427.1"/>
    <property type="molecule type" value="Genomic_DNA"/>
</dbReference>
<keyword evidence="4" id="KW-1185">Reference proteome</keyword>
<evidence type="ECO:0000313" key="3">
    <source>
        <dbReference type="EMBL" id="NUW44427.1"/>
    </source>
</evidence>
<organism evidence="3 4">
    <name type="scientific">Nonomuraea rhodomycinica</name>
    <dbReference type="NCBI Taxonomy" id="1712872"/>
    <lineage>
        <taxon>Bacteria</taxon>
        <taxon>Bacillati</taxon>
        <taxon>Actinomycetota</taxon>
        <taxon>Actinomycetes</taxon>
        <taxon>Streptosporangiales</taxon>
        <taxon>Streptosporangiaceae</taxon>
        <taxon>Nonomuraea</taxon>
    </lineage>
</organism>
<evidence type="ECO:0000313" key="4">
    <source>
        <dbReference type="Proteomes" id="UP000546126"/>
    </source>
</evidence>
<evidence type="ECO:0000259" key="2">
    <source>
        <dbReference type="Pfam" id="PF07510"/>
    </source>
</evidence>
<feature type="signal peptide" evidence="1">
    <location>
        <begin position="1"/>
        <end position="25"/>
    </location>
</feature>
<feature type="domain" description="GmrSD restriction endonucleases C-terminal" evidence="2">
    <location>
        <begin position="112"/>
        <end position="216"/>
    </location>
</feature>
<gene>
    <name evidence="3" type="ORF">HT134_30515</name>
</gene>
<dbReference type="PANTHER" id="PTHR24094:SF15">
    <property type="entry name" value="AMP-DEPENDENT SYNTHETASE_LIGASE DOMAIN-CONTAINING PROTEIN-RELATED"/>
    <property type="match status" value="1"/>
</dbReference>
<dbReference type="GO" id="GO:0004519">
    <property type="term" value="F:endonuclease activity"/>
    <property type="evidence" value="ECO:0007669"/>
    <property type="project" value="UniProtKB-KW"/>
</dbReference>
<comment type="caution">
    <text evidence="3">The sequence shown here is derived from an EMBL/GenBank/DDBJ whole genome shotgun (WGS) entry which is preliminary data.</text>
</comment>
<dbReference type="Pfam" id="PF07510">
    <property type="entry name" value="GmrSD_C"/>
    <property type="match status" value="1"/>
</dbReference>
<reference evidence="3 4" key="1">
    <citation type="submission" date="2020-06" db="EMBL/GenBank/DDBJ databases">
        <authorList>
            <person name="Chanama M."/>
        </authorList>
    </citation>
    <scope>NUCLEOTIDE SEQUENCE [LARGE SCALE GENOMIC DNA]</scope>
    <source>
        <strain evidence="3 4">TBRC6557</strain>
    </source>
</reference>
<keyword evidence="1" id="KW-0732">Signal</keyword>
<feature type="chain" id="PRO_5039167120" evidence="1">
    <location>
        <begin position="26"/>
        <end position="223"/>
    </location>
</feature>
<dbReference type="RefSeq" id="WP_175603939.1">
    <property type="nucleotide sequence ID" value="NZ_JABWGO010000009.1"/>
</dbReference>
<keyword evidence="3" id="KW-0255">Endonuclease</keyword>
<dbReference type="PANTHER" id="PTHR24094">
    <property type="entry name" value="SECRETED PROTEIN"/>
    <property type="match status" value="1"/>
</dbReference>
<dbReference type="InterPro" id="IPR011089">
    <property type="entry name" value="GmrSD_C"/>
</dbReference>
<accession>A0A7Y6IU42</accession>
<keyword evidence="3" id="KW-0378">Hydrolase</keyword>
<sequence>MIFLRRAVQVAVLTLVALPIAAVVAAPPAGAAPRKRSQVEAEAEAGALARRMLVQLKVARPLSLRGYSHRRFQPRWAHHKGTCDTREVVLARDGRRVRRNAACHPVKGLWYSPYDGRWLKSEKQVDVDHVVPLAYAWRSGARKWSQARRRAFANDLTRPELITVSHSANIAKGGQGPQSWRPPRRAHWCRYATSWITVKHHYRLSVTRRERVALLNMLRTCRG</sequence>
<name>A0A7Y6IU42_9ACTN</name>
<dbReference type="AlphaFoldDB" id="A0A7Y6IU42"/>